<comment type="caution">
    <text evidence="3">The sequence shown here is derived from an EMBL/GenBank/DDBJ whole genome shotgun (WGS) entry which is preliminary data.</text>
</comment>
<protein>
    <submittedName>
        <fullName evidence="3">LysM repeat protein</fullName>
    </submittedName>
</protein>
<accession>A0AAE4AQ03</accession>
<proteinExistence type="predicted"/>
<feature type="domain" description="LysM" evidence="2">
    <location>
        <begin position="142"/>
        <end position="186"/>
    </location>
</feature>
<feature type="domain" description="LysM" evidence="2">
    <location>
        <begin position="238"/>
        <end position="281"/>
    </location>
</feature>
<dbReference type="PROSITE" id="PS51782">
    <property type="entry name" value="LYSM"/>
    <property type="match status" value="3"/>
</dbReference>
<feature type="region of interest" description="Disordered" evidence="1">
    <location>
        <begin position="189"/>
        <end position="228"/>
    </location>
</feature>
<dbReference type="SUPFAM" id="SSF54106">
    <property type="entry name" value="LysM domain"/>
    <property type="match status" value="2"/>
</dbReference>
<name>A0AAE4AQ03_9BACT</name>
<dbReference type="EMBL" id="JAUSVL010000001">
    <property type="protein sequence ID" value="MDQ0291864.1"/>
    <property type="molecule type" value="Genomic_DNA"/>
</dbReference>
<feature type="domain" description="LysM" evidence="2">
    <location>
        <begin position="388"/>
        <end position="433"/>
    </location>
</feature>
<dbReference type="RefSeq" id="WP_307265242.1">
    <property type="nucleotide sequence ID" value="NZ_JAUSVL010000001.1"/>
</dbReference>
<organism evidence="3 4">
    <name type="scientific">Oligosphaera ethanolica</name>
    <dbReference type="NCBI Taxonomy" id="760260"/>
    <lineage>
        <taxon>Bacteria</taxon>
        <taxon>Pseudomonadati</taxon>
        <taxon>Lentisphaerota</taxon>
        <taxon>Oligosphaeria</taxon>
        <taxon>Oligosphaerales</taxon>
        <taxon>Oligosphaeraceae</taxon>
        <taxon>Oligosphaera</taxon>
    </lineage>
</organism>
<dbReference type="InterPro" id="IPR018392">
    <property type="entry name" value="LysM"/>
</dbReference>
<evidence type="ECO:0000313" key="3">
    <source>
        <dbReference type="EMBL" id="MDQ0291864.1"/>
    </source>
</evidence>
<dbReference type="Pfam" id="PF01476">
    <property type="entry name" value="LysM"/>
    <property type="match status" value="3"/>
</dbReference>
<dbReference type="PANTHER" id="PTHR33734">
    <property type="entry name" value="LYSM DOMAIN-CONTAINING GPI-ANCHORED PROTEIN 2"/>
    <property type="match status" value="1"/>
</dbReference>
<dbReference type="Gene3D" id="3.10.350.10">
    <property type="entry name" value="LysM domain"/>
    <property type="match status" value="3"/>
</dbReference>
<dbReference type="GO" id="GO:0008932">
    <property type="term" value="F:lytic endotransglycosylase activity"/>
    <property type="evidence" value="ECO:0007669"/>
    <property type="project" value="TreeGrafter"/>
</dbReference>
<gene>
    <name evidence="3" type="ORF">J3R75_003971</name>
</gene>
<dbReference type="SMART" id="SM00257">
    <property type="entry name" value="LysM"/>
    <property type="match status" value="3"/>
</dbReference>
<dbReference type="Proteomes" id="UP001238163">
    <property type="component" value="Unassembled WGS sequence"/>
</dbReference>
<feature type="compositionally biased region" description="Low complexity" evidence="1">
    <location>
        <begin position="200"/>
        <end position="228"/>
    </location>
</feature>
<evidence type="ECO:0000259" key="2">
    <source>
        <dbReference type="PROSITE" id="PS51782"/>
    </source>
</evidence>
<evidence type="ECO:0000256" key="1">
    <source>
        <dbReference type="SAM" id="MobiDB-lite"/>
    </source>
</evidence>
<feature type="region of interest" description="Disordered" evidence="1">
    <location>
        <begin position="122"/>
        <end position="145"/>
    </location>
</feature>
<reference evidence="3" key="1">
    <citation type="submission" date="2023-07" db="EMBL/GenBank/DDBJ databases">
        <title>Genomic Encyclopedia of Type Strains, Phase IV (KMG-IV): sequencing the most valuable type-strain genomes for metagenomic binning, comparative biology and taxonomic classification.</title>
        <authorList>
            <person name="Goeker M."/>
        </authorList>
    </citation>
    <scope>NUCLEOTIDE SEQUENCE</scope>
    <source>
        <strain evidence="3">DSM 24202</strain>
    </source>
</reference>
<dbReference type="InterPro" id="IPR036779">
    <property type="entry name" value="LysM_dom_sf"/>
</dbReference>
<sequence length="436" mass="44211">MKKHATHTSRLIVGTCAGLSAVMLCCSGCTAKKEKIATGNFLMDNRGIIPPPHAKPVTAAVVSPVKAEQPPAVSEPRELLLPLEQEGDIEQAFVPAEAPTAGLAQPKPLVDDTAVPVLADAPPAAVKSTPKSAPQKPAAPKRSYTVAKGDTLSGIGYRYRVDWRDIAAANGLTEKSVIREGQVLALPDHAATTPRAAQVKKTTSKAASASKSSASGTSKAASSSSGSKAAAVSMPADGVYEVKSGDSLWLIARRFNLKSEDIRRINNLKTDVLQVGQKLRLKDGAAVDTAKPAPAATSLAPVAPVVAPVVTLDNAAPVPADLAPANAAEPTVLLGPVMPVDPAAPAGGDLLPVPPVGAALAPAPAVGGAAAPAPVVDPAPAPEAAKTLPHAVAAGDSIKQLVAMYGCAEDELLKANPGVKSDADLKPGMTLQIPFK</sequence>
<dbReference type="CDD" id="cd00118">
    <property type="entry name" value="LysM"/>
    <property type="match status" value="3"/>
</dbReference>
<dbReference type="AlphaFoldDB" id="A0AAE4AQ03"/>
<dbReference type="PANTHER" id="PTHR33734:SF22">
    <property type="entry name" value="MEMBRANE-BOUND LYTIC MUREIN TRANSGLYCOSYLASE D"/>
    <property type="match status" value="1"/>
</dbReference>
<keyword evidence="4" id="KW-1185">Reference proteome</keyword>
<feature type="compositionally biased region" description="Low complexity" evidence="1">
    <location>
        <begin position="122"/>
        <end position="143"/>
    </location>
</feature>
<evidence type="ECO:0000313" key="4">
    <source>
        <dbReference type="Proteomes" id="UP001238163"/>
    </source>
</evidence>